<evidence type="ECO:0000313" key="13">
    <source>
        <dbReference type="Proteomes" id="UP000027284"/>
    </source>
</evidence>
<proteinExistence type="inferred from homology"/>
<keyword evidence="6 10" id="KW-0808">Transferase</keyword>
<dbReference type="InterPro" id="IPR012147">
    <property type="entry name" value="P_Ac_Bu_trans"/>
</dbReference>
<dbReference type="InterPro" id="IPR042113">
    <property type="entry name" value="P_AcTrfase_dom1"/>
</dbReference>
<dbReference type="PANTHER" id="PTHR43356:SF3">
    <property type="entry name" value="PHOSPHATE ACETYLTRANSFERASE"/>
    <property type="match status" value="1"/>
</dbReference>
<dbReference type="Gene3D" id="3.40.50.10950">
    <property type="match status" value="1"/>
</dbReference>
<keyword evidence="7 10" id="KW-0012">Acyltransferase</keyword>
<dbReference type="EMBL" id="DSHW01000406">
    <property type="protein sequence ID" value="HEQ88820.1"/>
    <property type="molecule type" value="Genomic_DNA"/>
</dbReference>
<dbReference type="NCBIfam" id="TIGR00651">
    <property type="entry name" value="pta"/>
    <property type="match status" value="1"/>
</dbReference>
<dbReference type="AlphaFoldDB" id="A0A062XV39"/>
<evidence type="ECO:0000256" key="8">
    <source>
        <dbReference type="ARBA" id="ARBA00031108"/>
    </source>
</evidence>
<feature type="domain" description="Phosphate acetyl/butaryl transferase" evidence="9">
    <location>
        <begin position="3"/>
        <end position="322"/>
    </location>
</feature>
<dbReference type="Gene3D" id="3.40.50.10750">
    <property type="entry name" value="Isocitrate/Isopropylmalate dehydrogenase-like"/>
    <property type="match status" value="1"/>
</dbReference>
<dbReference type="OrthoDB" id="9805787at2"/>
<dbReference type="InterPro" id="IPR004614">
    <property type="entry name" value="P_AcTrfase"/>
</dbReference>
<dbReference type="GO" id="GO:0008959">
    <property type="term" value="F:phosphate acetyltransferase activity"/>
    <property type="evidence" value="ECO:0007669"/>
    <property type="project" value="UniProtKB-EC"/>
</dbReference>
<dbReference type="InterPro" id="IPR042112">
    <property type="entry name" value="P_AcTrfase_dom2"/>
</dbReference>
<dbReference type="STRING" id="1312852.EG19_06665"/>
<gene>
    <name evidence="10" type="primary">pta</name>
    <name evidence="12" type="ORF">EG19_06665</name>
    <name evidence="10" type="ORF">ENP06_05345</name>
    <name evidence="11" type="ORF">ENQ31_05660</name>
</gene>
<dbReference type="Pfam" id="PF01515">
    <property type="entry name" value="PTA_PTB"/>
    <property type="match status" value="1"/>
</dbReference>
<name>A0A062XV39_9BACT</name>
<dbReference type="PIRSF" id="PIRSF000428">
    <property type="entry name" value="P_Ac_trans"/>
    <property type="match status" value="1"/>
</dbReference>
<sequence>MGFLQELKTRASEVHGRVVFAEGDDPRIIEAAGRLVQDGVCAVSVVCPAEKQTPEHQKLTALGVEVVDPQKDGRREQLLEHLYARRKGKGWTREQAAAALNDPLYFASCLVATGFADCSVGGAVRTTADTVRAALHAIGPAPGIASVSSCFVMVHPDSRWGHNGVLVFADCAVLPDPTPEQLADVAVASAGTCRSVVGGEPRVALLSFSTKGSAEHPLVDKVRQAGAILAQRNPDFAFDFELQVDAALVPEVGARKAKGSPVAGAANVLIFPDLDAGNIAYKLTERLGGARALGPLLQGLAKPANDLSRGCSAQDVVETAMLSLLQATMKR</sequence>
<dbReference type="NCBIfam" id="NF007233">
    <property type="entry name" value="PRK09653.1"/>
    <property type="match status" value="1"/>
</dbReference>
<evidence type="ECO:0000256" key="1">
    <source>
        <dbReference type="ARBA" id="ARBA00000705"/>
    </source>
</evidence>
<dbReference type="Proteomes" id="UP000027284">
    <property type="component" value="Unassembled WGS sequence"/>
</dbReference>
<keyword evidence="13" id="KW-1185">Reference proteome</keyword>
<dbReference type="InterPro" id="IPR002505">
    <property type="entry name" value="PTA_PTB"/>
</dbReference>
<comment type="catalytic activity">
    <reaction evidence="1">
        <text>acetyl-CoA + phosphate = acetyl phosphate + CoA</text>
        <dbReference type="Rhea" id="RHEA:19521"/>
        <dbReference type="ChEBI" id="CHEBI:22191"/>
        <dbReference type="ChEBI" id="CHEBI:43474"/>
        <dbReference type="ChEBI" id="CHEBI:57287"/>
        <dbReference type="ChEBI" id="CHEBI:57288"/>
        <dbReference type="EC" id="2.3.1.8"/>
    </reaction>
</comment>
<organism evidence="12 13">
    <name type="scientific">Thermoanaerobaculum aquaticum</name>
    <dbReference type="NCBI Taxonomy" id="1312852"/>
    <lineage>
        <taxon>Bacteria</taxon>
        <taxon>Pseudomonadati</taxon>
        <taxon>Acidobacteriota</taxon>
        <taxon>Thermoanaerobaculia</taxon>
        <taxon>Thermoanaerobaculales</taxon>
        <taxon>Thermoanaerobaculaceae</taxon>
        <taxon>Thermoanaerobaculum</taxon>
    </lineage>
</organism>
<comment type="similarity">
    <text evidence="3">Belongs to the phosphate acetyltransferase and butyryltransferase family.</text>
</comment>
<evidence type="ECO:0000256" key="5">
    <source>
        <dbReference type="ARBA" id="ARBA00021528"/>
    </source>
</evidence>
<reference evidence="12 13" key="1">
    <citation type="submission" date="2014-04" db="EMBL/GenBank/DDBJ databases">
        <title>The Genome Sequence of Thermoanaerobaculum aquaticum MP-01, The First Cultivated Group 23 Acidobacterium.</title>
        <authorList>
            <person name="Stamps B.W."/>
            <person name="Losey N.A."/>
            <person name="Lawson P.A."/>
            <person name="Stevenson B.S."/>
        </authorList>
    </citation>
    <scope>NUCLEOTIDE SEQUENCE [LARGE SCALE GENOMIC DNA]</scope>
    <source>
        <strain evidence="12 13">MP-01</strain>
    </source>
</reference>
<comment type="caution">
    <text evidence="12">The sequence shown here is derived from an EMBL/GenBank/DDBJ whole genome shotgun (WGS) entry which is preliminary data.</text>
</comment>
<evidence type="ECO:0000256" key="3">
    <source>
        <dbReference type="ARBA" id="ARBA00005656"/>
    </source>
</evidence>
<comment type="pathway">
    <text evidence="2">Metabolic intermediate biosynthesis; acetyl-CoA biosynthesis; acetyl-CoA from acetate: step 2/2.</text>
</comment>
<dbReference type="EC" id="2.3.1.8" evidence="4"/>
<evidence type="ECO:0000259" key="9">
    <source>
        <dbReference type="Pfam" id="PF01515"/>
    </source>
</evidence>
<dbReference type="RefSeq" id="WP_038049960.1">
    <property type="nucleotide sequence ID" value="NZ_JMFG01000024.1"/>
</dbReference>
<evidence type="ECO:0000256" key="6">
    <source>
        <dbReference type="ARBA" id="ARBA00022679"/>
    </source>
</evidence>
<reference evidence="10" key="2">
    <citation type="journal article" date="2020" name="mSystems">
        <title>Genome- and Community-Level Interaction Insights into Carbon Utilization and Element Cycling Functions of Hydrothermarchaeota in Hydrothermal Sediment.</title>
        <authorList>
            <person name="Zhou Z."/>
            <person name="Liu Y."/>
            <person name="Xu W."/>
            <person name="Pan J."/>
            <person name="Luo Z.H."/>
            <person name="Li M."/>
        </authorList>
    </citation>
    <scope>NUCLEOTIDE SEQUENCE [LARGE SCALE GENOMIC DNA]</scope>
    <source>
        <strain evidence="10">SpSt-186</strain>
        <strain evidence="11">SpSt-299</strain>
    </source>
</reference>
<accession>A0A062XV39</accession>
<dbReference type="PANTHER" id="PTHR43356">
    <property type="entry name" value="PHOSPHATE ACETYLTRANSFERASE"/>
    <property type="match status" value="1"/>
</dbReference>
<evidence type="ECO:0000256" key="7">
    <source>
        <dbReference type="ARBA" id="ARBA00023315"/>
    </source>
</evidence>
<evidence type="ECO:0000313" key="12">
    <source>
        <dbReference type="EMBL" id="KDA53259.1"/>
    </source>
</evidence>
<dbReference type="InterPro" id="IPR050500">
    <property type="entry name" value="Phos_Acetyltrans/Butyryltrans"/>
</dbReference>
<evidence type="ECO:0000313" key="11">
    <source>
        <dbReference type="EMBL" id="HET47630.1"/>
    </source>
</evidence>
<evidence type="ECO:0000256" key="2">
    <source>
        <dbReference type="ARBA" id="ARBA00004989"/>
    </source>
</evidence>
<evidence type="ECO:0000313" key="10">
    <source>
        <dbReference type="EMBL" id="HEQ88820.1"/>
    </source>
</evidence>
<dbReference type="SUPFAM" id="SSF53659">
    <property type="entry name" value="Isocitrate/Isopropylmalate dehydrogenase-like"/>
    <property type="match status" value="1"/>
</dbReference>
<evidence type="ECO:0000256" key="4">
    <source>
        <dbReference type="ARBA" id="ARBA00012707"/>
    </source>
</evidence>
<dbReference type="EMBL" id="DSMR01000409">
    <property type="protein sequence ID" value="HET47630.1"/>
    <property type="molecule type" value="Genomic_DNA"/>
</dbReference>
<dbReference type="EMBL" id="JMFG01000024">
    <property type="protein sequence ID" value="KDA53259.1"/>
    <property type="molecule type" value="Genomic_DNA"/>
</dbReference>
<protein>
    <recommendedName>
        <fullName evidence="5">Phosphate acetyltransferase</fullName>
        <ecNumber evidence="4">2.3.1.8</ecNumber>
    </recommendedName>
    <alternativeName>
        <fullName evidence="8">Phosphotransacetylase</fullName>
    </alternativeName>
</protein>